<keyword evidence="1" id="KW-0812">Transmembrane</keyword>
<accession>A0A6N7RT17</accession>
<feature type="transmembrane region" description="Helical" evidence="1">
    <location>
        <begin position="236"/>
        <end position="253"/>
    </location>
</feature>
<comment type="caution">
    <text evidence="2">The sequence shown here is derived from an EMBL/GenBank/DDBJ whole genome shotgun (WGS) entry which is preliminary data.</text>
</comment>
<dbReference type="RefSeq" id="WP_154334807.1">
    <property type="nucleotide sequence ID" value="NZ_VTFY01000018.1"/>
</dbReference>
<keyword evidence="1" id="KW-1133">Transmembrane helix</keyword>
<sequence length="296" mass="34087">MKDNDGVIFDKLLRSFSKHELRKSRPPNWKYYSLIYGFRDKRSSLSNPPQGLFEICNKKGYVFACVKKEDILENEREEFSEEKSRIYILEDFHSNEKGVPILYAGQTKDMEDTADRHLSEKRGSKKDFDRAVIFLSNNVELTDGDRFAFEKAAICLADVYTASGACIAINTVKNPSGAGHVEDNAPRSLNYFQALSIMKGLHCLIEAQLNQSLPWDEAAVFQAIVRKGLKQRAENLYKTGLLFLVFKTWWMVFKCEHDDQFNNSINSRTHWKTLCVFLFFLLIASYCIIALMQSVQ</sequence>
<name>A0A6N7RT17_9ACTN</name>
<organism evidence="2 3">
    <name type="scientific">Eggerthella guodeyinii</name>
    <dbReference type="NCBI Taxonomy" id="2690837"/>
    <lineage>
        <taxon>Bacteria</taxon>
        <taxon>Bacillati</taxon>
        <taxon>Actinomycetota</taxon>
        <taxon>Coriobacteriia</taxon>
        <taxon>Eggerthellales</taxon>
        <taxon>Eggerthellaceae</taxon>
        <taxon>Eggerthella</taxon>
    </lineage>
</organism>
<dbReference type="AlphaFoldDB" id="A0A6N7RT17"/>
<dbReference type="EMBL" id="VTFY01000018">
    <property type="protein sequence ID" value="MRX83950.1"/>
    <property type="molecule type" value="Genomic_DNA"/>
</dbReference>
<keyword evidence="3" id="KW-1185">Reference proteome</keyword>
<gene>
    <name evidence="2" type="ORF">GJG86_15835</name>
</gene>
<keyword evidence="1" id="KW-0472">Membrane</keyword>
<evidence type="ECO:0000313" key="2">
    <source>
        <dbReference type="EMBL" id="MRX83950.1"/>
    </source>
</evidence>
<evidence type="ECO:0000256" key="1">
    <source>
        <dbReference type="SAM" id="Phobius"/>
    </source>
</evidence>
<reference evidence="3" key="1">
    <citation type="submission" date="2019-08" db="EMBL/GenBank/DDBJ databases">
        <title>Arthrobacter sp. nov., isolated from plateau pika and Tibetan wild ass.</title>
        <authorList>
            <person name="Ge Y."/>
        </authorList>
    </citation>
    <scope>NUCLEOTIDE SEQUENCE [LARGE SCALE GENOMIC DNA]</scope>
    <source>
        <strain evidence="3">HF-4214</strain>
    </source>
</reference>
<proteinExistence type="predicted"/>
<feature type="transmembrane region" description="Helical" evidence="1">
    <location>
        <begin position="274"/>
        <end position="295"/>
    </location>
</feature>
<dbReference type="Proteomes" id="UP000438093">
    <property type="component" value="Unassembled WGS sequence"/>
</dbReference>
<evidence type="ECO:0000313" key="3">
    <source>
        <dbReference type="Proteomes" id="UP000438093"/>
    </source>
</evidence>
<protein>
    <submittedName>
        <fullName evidence="2">Uncharacterized protein</fullName>
    </submittedName>
</protein>